<sequence>MFLLVVDHNVRFKALQPIFRRSTETVSKYFGEVLYAVGELRNDLVKPPSSDIPRTILGNRRFNPYYKADAEAVADRSGAGVEVHGGRSGVATTRSGAPTAGSGRGGAGTASARRGRRRPRQAVAGAPAAQKARAVGRQRQAWTAALGGGRRDGGAGAGGRGRLGGAAAVAGGSMPGGDGSGAPRSVPLGWIWRVGAVGDDSDGVATAAAAVGDGDLGRIWTPAVVGDDGGGVVAAVAAVAAAVGR</sequence>
<dbReference type="InterPro" id="IPR058353">
    <property type="entry name" value="DUF8040"/>
</dbReference>
<evidence type="ECO:0000313" key="4">
    <source>
        <dbReference type="Proteomes" id="UP000007015"/>
    </source>
</evidence>
<name>A2YYL4_ORYSI</name>
<accession>A2YYL4</accession>
<feature type="region of interest" description="Disordered" evidence="1">
    <location>
        <begin position="77"/>
        <end position="139"/>
    </location>
</feature>
<dbReference type="Proteomes" id="UP000007015">
    <property type="component" value="Chromosome 9"/>
</dbReference>
<protein>
    <recommendedName>
        <fullName evidence="2">DUF8040 domain-containing protein</fullName>
    </recommendedName>
</protein>
<dbReference type="AlphaFoldDB" id="A2YYL4"/>
<keyword evidence="4" id="KW-1185">Reference proteome</keyword>
<proteinExistence type="predicted"/>
<feature type="domain" description="DUF8040" evidence="2">
    <location>
        <begin position="1"/>
        <end position="37"/>
    </location>
</feature>
<evidence type="ECO:0000259" key="2">
    <source>
        <dbReference type="Pfam" id="PF26138"/>
    </source>
</evidence>
<feature type="compositionally biased region" description="Low complexity" evidence="1">
    <location>
        <begin position="121"/>
        <end position="137"/>
    </location>
</feature>
<gene>
    <name evidence="3" type="ORF">OsI_30436</name>
</gene>
<evidence type="ECO:0000256" key="1">
    <source>
        <dbReference type="SAM" id="MobiDB-lite"/>
    </source>
</evidence>
<dbReference type="EMBL" id="CM000134">
    <property type="protein sequence ID" value="EAZ08175.1"/>
    <property type="molecule type" value="Genomic_DNA"/>
</dbReference>
<organism evidence="3 4">
    <name type="scientific">Oryza sativa subsp. indica</name>
    <name type="common">Rice</name>
    <dbReference type="NCBI Taxonomy" id="39946"/>
    <lineage>
        <taxon>Eukaryota</taxon>
        <taxon>Viridiplantae</taxon>
        <taxon>Streptophyta</taxon>
        <taxon>Embryophyta</taxon>
        <taxon>Tracheophyta</taxon>
        <taxon>Spermatophyta</taxon>
        <taxon>Magnoliopsida</taxon>
        <taxon>Liliopsida</taxon>
        <taxon>Poales</taxon>
        <taxon>Poaceae</taxon>
        <taxon>BOP clade</taxon>
        <taxon>Oryzoideae</taxon>
        <taxon>Oryzeae</taxon>
        <taxon>Oryzinae</taxon>
        <taxon>Oryza</taxon>
        <taxon>Oryza sativa</taxon>
    </lineage>
</organism>
<reference evidence="3 4" key="1">
    <citation type="journal article" date="2005" name="PLoS Biol.">
        <title>The genomes of Oryza sativa: a history of duplications.</title>
        <authorList>
            <person name="Yu J."/>
            <person name="Wang J."/>
            <person name="Lin W."/>
            <person name="Li S."/>
            <person name="Li H."/>
            <person name="Zhou J."/>
            <person name="Ni P."/>
            <person name="Dong W."/>
            <person name="Hu S."/>
            <person name="Zeng C."/>
            <person name="Zhang J."/>
            <person name="Zhang Y."/>
            <person name="Li R."/>
            <person name="Xu Z."/>
            <person name="Li S."/>
            <person name="Li X."/>
            <person name="Zheng H."/>
            <person name="Cong L."/>
            <person name="Lin L."/>
            <person name="Yin J."/>
            <person name="Geng J."/>
            <person name="Li G."/>
            <person name="Shi J."/>
            <person name="Liu J."/>
            <person name="Lv H."/>
            <person name="Li J."/>
            <person name="Wang J."/>
            <person name="Deng Y."/>
            <person name="Ran L."/>
            <person name="Shi X."/>
            <person name="Wang X."/>
            <person name="Wu Q."/>
            <person name="Li C."/>
            <person name="Ren X."/>
            <person name="Wang J."/>
            <person name="Wang X."/>
            <person name="Li D."/>
            <person name="Liu D."/>
            <person name="Zhang X."/>
            <person name="Ji Z."/>
            <person name="Zhao W."/>
            <person name="Sun Y."/>
            <person name="Zhang Z."/>
            <person name="Bao J."/>
            <person name="Han Y."/>
            <person name="Dong L."/>
            <person name="Ji J."/>
            <person name="Chen P."/>
            <person name="Wu S."/>
            <person name="Liu J."/>
            <person name="Xiao Y."/>
            <person name="Bu D."/>
            <person name="Tan J."/>
            <person name="Yang L."/>
            <person name="Ye C."/>
            <person name="Zhang J."/>
            <person name="Xu J."/>
            <person name="Zhou Y."/>
            <person name="Yu Y."/>
            <person name="Zhang B."/>
            <person name="Zhuang S."/>
            <person name="Wei H."/>
            <person name="Liu B."/>
            <person name="Lei M."/>
            <person name="Yu H."/>
            <person name="Li Y."/>
            <person name="Xu H."/>
            <person name="Wei S."/>
            <person name="He X."/>
            <person name="Fang L."/>
            <person name="Zhang Z."/>
            <person name="Zhang Y."/>
            <person name="Huang X."/>
            <person name="Su Z."/>
            <person name="Tong W."/>
            <person name="Li J."/>
            <person name="Tong Z."/>
            <person name="Li S."/>
            <person name="Ye J."/>
            <person name="Wang L."/>
            <person name="Fang L."/>
            <person name="Lei T."/>
            <person name="Chen C."/>
            <person name="Chen H."/>
            <person name="Xu Z."/>
            <person name="Li H."/>
            <person name="Huang H."/>
            <person name="Zhang F."/>
            <person name="Xu H."/>
            <person name="Li N."/>
            <person name="Zhao C."/>
            <person name="Li S."/>
            <person name="Dong L."/>
            <person name="Huang Y."/>
            <person name="Li L."/>
            <person name="Xi Y."/>
            <person name="Qi Q."/>
            <person name="Li W."/>
            <person name="Zhang B."/>
            <person name="Hu W."/>
            <person name="Zhang Y."/>
            <person name="Tian X."/>
            <person name="Jiao Y."/>
            <person name="Liang X."/>
            <person name="Jin J."/>
            <person name="Gao L."/>
            <person name="Zheng W."/>
            <person name="Hao B."/>
            <person name="Liu S."/>
            <person name="Wang W."/>
            <person name="Yuan L."/>
            <person name="Cao M."/>
            <person name="McDermott J."/>
            <person name="Samudrala R."/>
            <person name="Wang J."/>
            <person name="Wong G.K."/>
            <person name="Yang H."/>
        </authorList>
    </citation>
    <scope>NUCLEOTIDE SEQUENCE [LARGE SCALE GENOMIC DNA]</scope>
    <source>
        <strain evidence="4">cv. 93-11</strain>
    </source>
</reference>
<dbReference type="Pfam" id="PF26138">
    <property type="entry name" value="DUF8040"/>
    <property type="match status" value="1"/>
</dbReference>
<evidence type="ECO:0000313" key="3">
    <source>
        <dbReference type="EMBL" id="EAZ08175.1"/>
    </source>
</evidence>
<dbReference type="HOGENOM" id="CLU_1135094_0_0_1"/>
<dbReference type="Gramene" id="BGIOSGA030207-TA">
    <property type="protein sequence ID" value="BGIOSGA030207-PA"/>
    <property type="gene ID" value="BGIOSGA030207"/>
</dbReference>